<dbReference type="GO" id="GO:0043565">
    <property type="term" value="F:sequence-specific DNA binding"/>
    <property type="evidence" value="ECO:0007669"/>
    <property type="project" value="InterPro"/>
</dbReference>
<dbReference type="SUPFAM" id="SSF46689">
    <property type="entry name" value="Homeodomain-like"/>
    <property type="match status" value="2"/>
</dbReference>
<reference evidence="5 6" key="1">
    <citation type="submission" date="2009-07" db="EMBL/GenBank/DDBJ databases">
        <title>Complete sequence of Pectobacterium carotovorum subsp. carotovorum PC1.</title>
        <authorList>
            <consortium name="US DOE Joint Genome Institute"/>
            <person name="Lucas S."/>
            <person name="Copeland A."/>
            <person name="Lapidus A."/>
            <person name="Glavina del Rio T."/>
            <person name="Tice H."/>
            <person name="Bruce D."/>
            <person name="Goodwin L."/>
            <person name="Pitluck S."/>
            <person name="Munk A.C."/>
            <person name="Brettin T."/>
            <person name="Detter J.C."/>
            <person name="Han C."/>
            <person name="Tapia R."/>
            <person name="Larimer F."/>
            <person name="Land M."/>
            <person name="Hauser L."/>
            <person name="Kyrpides N."/>
            <person name="Mikhailova N."/>
            <person name="Balakrishnan V."/>
            <person name="Glasner J."/>
            <person name="Perna N.T."/>
        </authorList>
    </citation>
    <scope>NUCLEOTIDE SEQUENCE [LARGE SCALE GENOMIC DNA]</scope>
    <source>
        <strain evidence="5 6">PC1</strain>
    </source>
</reference>
<dbReference type="SMART" id="SM00342">
    <property type="entry name" value="HTH_ARAC"/>
    <property type="match status" value="1"/>
</dbReference>
<dbReference type="InterPro" id="IPR053142">
    <property type="entry name" value="PchR_regulatory_protein"/>
</dbReference>
<dbReference type="Pfam" id="PF12833">
    <property type="entry name" value="HTH_18"/>
    <property type="match status" value="1"/>
</dbReference>
<dbReference type="PROSITE" id="PS00041">
    <property type="entry name" value="HTH_ARAC_FAMILY_1"/>
    <property type="match status" value="1"/>
</dbReference>
<evidence type="ECO:0000313" key="6">
    <source>
        <dbReference type="Proteomes" id="UP000002736"/>
    </source>
</evidence>
<evidence type="ECO:0000256" key="3">
    <source>
        <dbReference type="ARBA" id="ARBA00023163"/>
    </source>
</evidence>
<name>C6DFQ0_PECCP</name>
<dbReference type="Proteomes" id="UP000002736">
    <property type="component" value="Chromosome"/>
</dbReference>
<dbReference type="PROSITE" id="PS01124">
    <property type="entry name" value="HTH_ARAC_FAMILY_2"/>
    <property type="match status" value="1"/>
</dbReference>
<dbReference type="AlphaFoldDB" id="C6DFQ0"/>
<dbReference type="InterPro" id="IPR018062">
    <property type="entry name" value="HTH_AraC-typ_CS"/>
</dbReference>
<dbReference type="EMBL" id="CP001657">
    <property type="protein sequence ID" value="ACT14789.1"/>
    <property type="molecule type" value="Genomic_DNA"/>
</dbReference>
<dbReference type="GO" id="GO:0003700">
    <property type="term" value="F:DNA-binding transcription factor activity"/>
    <property type="evidence" value="ECO:0007669"/>
    <property type="project" value="InterPro"/>
</dbReference>
<keyword evidence="1" id="KW-0805">Transcription regulation</keyword>
<proteinExistence type="predicted"/>
<dbReference type="HOGENOM" id="CLU_052345_1_0_6"/>
<dbReference type="PANTHER" id="PTHR47893:SF1">
    <property type="entry name" value="REGULATORY PROTEIN PCHR"/>
    <property type="match status" value="1"/>
</dbReference>
<keyword evidence="3" id="KW-0804">Transcription</keyword>
<protein>
    <submittedName>
        <fullName evidence="5">Transcriptional regulator, AraC family</fullName>
    </submittedName>
</protein>
<evidence type="ECO:0000259" key="4">
    <source>
        <dbReference type="PROSITE" id="PS01124"/>
    </source>
</evidence>
<organism evidence="5 6">
    <name type="scientific">Pectobacterium carotovorum subsp. carotovorum (strain PC1)</name>
    <dbReference type="NCBI Taxonomy" id="561230"/>
    <lineage>
        <taxon>Bacteria</taxon>
        <taxon>Pseudomonadati</taxon>
        <taxon>Pseudomonadota</taxon>
        <taxon>Gammaproteobacteria</taxon>
        <taxon>Enterobacterales</taxon>
        <taxon>Pectobacteriaceae</taxon>
        <taxon>Pectobacterium</taxon>
    </lineage>
</organism>
<sequence length="345" mass="38701">MSLRLTLCPLTAGLILGVKQDEGIFPLMLKRLFSIEDFFDIGERYGIDYHFPQLSSCRDRTKEKRIVVQGDVEEMTLSSGICLTNSNVRVLQPYESTSLHCCPFYTLVVLEGCVALRLNGKEFVVRSGMAFSTRLGDPLVMNASHLADCHLRTVSLGIFPATFALDPLLGSLLNAWEQGGNPTFLWQVPGYLLSGLQHALENTTPGLSRQMMLEGVMLQLLGQGLSFGQRGGERRVLPPPGEQERLENVRRRLAQQPEKDYTLNELAQLAAMSSSSLRTKFRQAYGHSVFDYLRDCRLELARRYLAQGYSVQQAAWMSGYQHATNFATAFRRRYGMAPSDARMVS</sequence>
<evidence type="ECO:0000256" key="2">
    <source>
        <dbReference type="ARBA" id="ARBA00023125"/>
    </source>
</evidence>
<accession>C6DFQ0</accession>
<evidence type="ECO:0000313" key="5">
    <source>
        <dbReference type="EMBL" id="ACT14789.1"/>
    </source>
</evidence>
<dbReference type="STRING" id="561230.PC1_3774"/>
<keyword evidence="2" id="KW-0238">DNA-binding</keyword>
<feature type="domain" description="HTH araC/xylS-type" evidence="4">
    <location>
        <begin position="247"/>
        <end position="344"/>
    </location>
</feature>
<dbReference type="Gene3D" id="1.10.10.60">
    <property type="entry name" value="Homeodomain-like"/>
    <property type="match status" value="1"/>
</dbReference>
<dbReference type="eggNOG" id="COG2207">
    <property type="taxonomic scope" value="Bacteria"/>
</dbReference>
<dbReference type="KEGG" id="pct:PC1_3774"/>
<evidence type="ECO:0000256" key="1">
    <source>
        <dbReference type="ARBA" id="ARBA00023015"/>
    </source>
</evidence>
<dbReference type="InterPro" id="IPR018060">
    <property type="entry name" value="HTH_AraC"/>
</dbReference>
<dbReference type="PANTHER" id="PTHR47893">
    <property type="entry name" value="REGULATORY PROTEIN PCHR"/>
    <property type="match status" value="1"/>
</dbReference>
<dbReference type="InterPro" id="IPR009057">
    <property type="entry name" value="Homeodomain-like_sf"/>
</dbReference>
<gene>
    <name evidence="5" type="ordered locus">PC1_3774</name>
</gene>